<evidence type="ECO:0000256" key="6">
    <source>
        <dbReference type="SAM" id="MobiDB-lite"/>
    </source>
</evidence>
<feature type="compositionally biased region" description="Basic residues" evidence="6">
    <location>
        <begin position="298"/>
        <end position="307"/>
    </location>
</feature>
<feature type="compositionally biased region" description="Basic and acidic residues" evidence="6">
    <location>
        <begin position="357"/>
        <end position="368"/>
    </location>
</feature>
<feature type="transmembrane region" description="Helical" evidence="7">
    <location>
        <begin position="43"/>
        <end position="63"/>
    </location>
</feature>
<dbReference type="Pfam" id="PF20684">
    <property type="entry name" value="Fung_rhodopsin"/>
    <property type="match status" value="1"/>
</dbReference>
<evidence type="ECO:0000256" key="3">
    <source>
        <dbReference type="ARBA" id="ARBA00022989"/>
    </source>
</evidence>
<dbReference type="InterPro" id="IPR052337">
    <property type="entry name" value="SAT4-like"/>
</dbReference>
<dbReference type="AlphaFoldDB" id="A0A1L9RCB3"/>
<gene>
    <name evidence="9" type="ORF">ASPWEDRAFT_116810</name>
</gene>
<comment type="subcellular location">
    <subcellularLocation>
        <location evidence="1">Membrane</location>
        <topology evidence="1">Multi-pass membrane protein</topology>
    </subcellularLocation>
</comment>
<dbReference type="GeneID" id="63744533"/>
<comment type="similarity">
    <text evidence="5">Belongs to the SAT4 family.</text>
</comment>
<name>A0A1L9RCB3_ASPWE</name>
<reference evidence="10" key="1">
    <citation type="journal article" date="2017" name="Genome Biol.">
        <title>Comparative genomics reveals high biological diversity and specific adaptations in the industrially and medically important fungal genus Aspergillus.</title>
        <authorList>
            <person name="de Vries R.P."/>
            <person name="Riley R."/>
            <person name="Wiebenga A."/>
            <person name="Aguilar-Osorio G."/>
            <person name="Amillis S."/>
            <person name="Uchima C.A."/>
            <person name="Anderluh G."/>
            <person name="Asadollahi M."/>
            <person name="Askin M."/>
            <person name="Barry K."/>
            <person name="Battaglia E."/>
            <person name="Bayram O."/>
            <person name="Benocci T."/>
            <person name="Braus-Stromeyer S.A."/>
            <person name="Caldana C."/>
            <person name="Canovas D."/>
            <person name="Cerqueira G.C."/>
            <person name="Chen F."/>
            <person name="Chen W."/>
            <person name="Choi C."/>
            <person name="Clum A."/>
            <person name="Dos Santos R.A."/>
            <person name="Damasio A.R."/>
            <person name="Diallinas G."/>
            <person name="Emri T."/>
            <person name="Fekete E."/>
            <person name="Flipphi M."/>
            <person name="Freyberg S."/>
            <person name="Gallo A."/>
            <person name="Gournas C."/>
            <person name="Habgood R."/>
            <person name="Hainaut M."/>
            <person name="Harispe M.L."/>
            <person name="Henrissat B."/>
            <person name="Hilden K.S."/>
            <person name="Hope R."/>
            <person name="Hossain A."/>
            <person name="Karabika E."/>
            <person name="Karaffa L."/>
            <person name="Karanyi Z."/>
            <person name="Krasevec N."/>
            <person name="Kuo A."/>
            <person name="Kusch H."/>
            <person name="LaButti K."/>
            <person name="Lagendijk E.L."/>
            <person name="Lapidus A."/>
            <person name="Levasseur A."/>
            <person name="Lindquist E."/>
            <person name="Lipzen A."/>
            <person name="Logrieco A.F."/>
            <person name="MacCabe A."/>
            <person name="Maekelae M.R."/>
            <person name="Malavazi I."/>
            <person name="Melin P."/>
            <person name="Meyer V."/>
            <person name="Mielnichuk N."/>
            <person name="Miskei M."/>
            <person name="Molnar A.P."/>
            <person name="Mule G."/>
            <person name="Ngan C.Y."/>
            <person name="Orejas M."/>
            <person name="Orosz E."/>
            <person name="Ouedraogo J.P."/>
            <person name="Overkamp K.M."/>
            <person name="Park H.-S."/>
            <person name="Perrone G."/>
            <person name="Piumi F."/>
            <person name="Punt P.J."/>
            <person name="Ram A.F."/>
            <person name="Ramon A."/>
            <person name="Rauscher S."/>
            <person name="Record E."/>
            <person name="Riano-Pachon D.M."/>
            <person name="Robert V."/>
            <person name="Roehrig J."/>
            <person name="Ruller R."/>
            <person name="Salamov A."/>
            <person name="Salih N.S."/>
            <person name="Samson R.A."/>
            <person name="Sandor E."/>
            <person name="Sanguinetti M."/>
            <person name="Schuetze T."/>
            <person name="Sepcic K."/>
            <person name="Shelest E."/>
            <person name="Sherlock G."/>
            <person name="Sophianopoulou V."/>
            <person name="Squina F.M."/>
            <person name="Sun H."/>
            <person name="Susca A."/>
            <person name="Todd R.B."/>
            <person name="Tsang A."/>
            <person name="Unkles S.E."/>
            <person name="van de Wiele N."/>
            <person name="van Rossen-Uffink D."/>
            <person name="Oliveira J.V."/>
            <person name="Vesth T.C."/>
            <person name="Visser J."/>
            <person name="Yu J.-H."/>
            <person name="Zhou M."/>
            <person name="Andersen M.R."/>
            <person name="Archer D.B."/>
            <person name="Baker S.E."/>
            <person name="Benoit I."/>
            <person name="Brakhage A.A."/>
            <person name="Braus G.H."/>
            <person name="Fischer R."/>
            <person name="Frisvad J.C."/>
            <person name="Goldman G.H."/>
            <person name="Houbraken J."/>
            <person name="Oakley B."/>
            <person name="Pocsi I."/>
            <person name="Scazzocchio C."/>
            <person name="Seiboth B."/>
            <person name="vanKuyk P.A."/>
            <person name="Wortman J."/>
            <person name="Dyer P.S."/>
            <person name="Grigoriev I.V."/>
        </authorList>
    </citation>
    <scope>NUCLEOTIDE SEQUENCE [LARGE SCALE GENOMIC DNA]</scope>
    <source>
        <strain evidence="10">DTO 134E9</strain>
    </source>
</reference>
<evidence type="ECO:0000256" key="4">
    <source>
        <dbReference type="ARBA" id="ARBA00023136"/>
    </source>
</evidence>
<feature type="transmembrane region" description="Helical" evidence="7">
    <location>
        <begin position="12"/>
        <end position="31"/>
    </location>
</feature>
<proteinExistence type="inferred from homology"/>
<dbReference type="Proteomes" id="UP000184383">
    <property type="component" value="Unassembled WGS sequence"/>
</dbReference>
<feature type="region of interest" description="Disordered" evidence="6">
    <location>
        <begin position="274"/>
        <end position="377"/>
    </location>
</feature>
<feature type="transmembrane region" description="Helical" evidence="7">
    <location>
        <begin position="205"/>
        <end position="225"/>
    </location>
</feature>
<accession>A0A1L9RCB3</accession>
<dbReference type="VEuPathDB" id="FungiDB:ASPWEDRAFT_116810"/>
<keyword evidence="10" id="KW-1185">Reference proteome</keyword>
<evidence type="ECO:0000256" key="5">
    <source>
        <dbReference type="ARBA" id="ARBA00038359"/>
    </source>
</evidence>
<feature type="transmembrane region" description="Helical" evidence="7">
    <location>
        <begin position="94"/>
        <end position="115"/>
    </location>
</feature>
<evidence type="ECO:0000256" key="7">
    <source>
        <dbReference type="SAM" id="Phobius"/>
    </source>
</evidence>
<sequence>MADDGRSKAITVVTAVMLAISLTTVLLRCFVRLRVVKAFGWDDATMVAAMTLNLGFAICGLIGPKYGMGKKMTYFAFYPDHFHRALFCWWLGQVFYLFTCVMAKFSIIISLLRITIDRIHRYILYAAMGLTLLVGLLFFFFTVFQCQPVDFFWNRMSEKGTCINTDTLLDIAYIYSVGAAITDFTIGLLPIFVIWNLRMNPRAKVAIAGILGLGCIASAAVIVRIPYLHNYKSHDFLYATSNISIWSNIEAGLGITAGSLTTLRPLIRFLRDGSSASRSTPHTPGSFPLSSTFGHGLKSSKSRRSRTRTNPDDARHLWTGSHDEYTGTTTTVMGSHDPHRNTSEEELNAGFEPSSNPDERELKVERTFRVSVRNESP</sequence>
<dbReference type="PANTHER" id="PTHR33048:SF140">
    <property type="entry name" value="ATPASE, PUTATIVE (EUROFUNG)-RELATED"/>
    <property type="match status" value="1"/>
</dbReference>
<protein>
    <recommendedName>
        <fullName evidence="8">Rhodopsin domain-containing protein</fullName>
    </recommendedName>
</protein>
<evidence type="ECO:0000256" key="2">
    <source>
        <dbReference type="ARBA" id="ARBA00022692"/>
    </source>
</evidence>
<keyword evidence="2 7" id="KW-0812">Transmembrane</keyword>
<dbReference type="EMBL" id="KV878215">
    <property type="protein sequence ID" value="OJJ32503.1"/>
    <property type="molecule type" value="Genomic_DNA"/>
</dbReference>
<evidence type="ECO:0000313" key="10">
    <source>
        <dbReference type="Proteomes" id="UP000184383"/>
    </source>
</evidence>
<evidence type="ECO:0000259" key="8">
    <source>
        <dbReference type="Pfam" id="PF20684"/>
    </source>
</evidence>
<feature type="compositionally biased region" description="Basic and acidic residues" evidence="6">
    <location>
        <begin position="309"/>
        <end position="325"/>
    </location>
</feature>
<dbReference type="InterPro" id="IPR049326">
    <property type="entry name" value="Rhodopsin_dom_fungi"/>
</dbReference>
<evidence type="ECO:0000313" key="9">
    <source>
        <dbReference type="EMBL" id="OJJ32503.1"/>
    </source>
</evidence>
<organism evidence="9 10">
    <name type="scientific">Aspergillus wentii DTO 134E9</name>
    <dbReference type="NCBI Taxonomy" id="1073089"/>
    <lineage>
        <taxon>Eukaryota</taxon>
        <taxon>Fungi</taxon>
        <taxon>Dikarya</taxon>
        <taxon>Ascomycota</taxon>
        <taxon>Pezizomycotina</taxon>
        <taxon>Eurotiomycetes</taxon>
        <taxon>Eurotiomycetidae</taxon>
        <taxon>Eurotiales</taxon>
        <taxon>Aspergillaceae</taxon>
        <taxon>Aspergillus</taxon>
        <taxon>Aspergillus subgen. Cremei</taxon>
    </lineage>
</organism>
<evidence type="ECO:0000256" key="1">
    <source>
        <dbReference type="ARBA" id="ARBA00004141"/>
    </source>
</evidence>
<feature type="transmembrane region" description="Helical" evidence="7">
    <location>
        <begin position="122"/>
        <end position="144"/>
    </location>
</feature>
<dbReference type="GO" id="GO:0016020">
    <property type="term" value="C:membrane"/>
    <property type="evidence" value="ECO:0007669"/>
    <property type="project" value="UniProtKB-SubCell"/>
</dbReference>
<feature type="transmembrane region" description="Helical" evidence="7">
    <location>
        <begin position="173"/>
        <end position="193"/>
    </location>
</feature>
<keyword evidence="4 7" id="KW-0472">Membrane</keyword>
<feature type="compositionally biased region" description="Polar residues" evidence="6">
    <location>
        <begin position="274"/>
        <end position="293"/>
    </location>
</feature>
<dbReference type="RefSeq" id="XP_040686180.1">
    <property type="nucleotide sequence ID" value="XM_040828685.1"/>
</dbReference>
<feature type="domain" description="Rhodopsin" evidence="8">
    <location>
        <begin position="27"/>
        <end position="268"/>
    </location>
</feature>
<dbReference type="PANTHER" id="PTHR33048">
    <property type="entry name" value="PTH11-LIKE INTEGRAL MEMBRANE PROTEIN (AFU_ORTHOLOGUE AFUA_5G11245)"/>
    <property type="match status" value="1"/>
</dbReference>
<keyword evidence="3 7" id="KW-1133">Transmembrane helix</keyword>
<dbReference type="OrthoDB" id="3897607at2759"/>